<keyword evidence="8 20" id="KW-0812">Transmembrane</keyword>
<dbReference type="InterPro" id="IPR005798">
    <property type="entry name" value="Cyt_b/b6_C"/>
</dbReference>
<dbReference type="GO" id="GO:0005743">
    <property type="term" value="C:mitochondrial inner membrane"/>
    <property type="evidence" value="ECO:0007669"/>
    <property type="project" value="UniProtKB-SubCell"/>
</dbReference>
<geneLocation type="mitochondrion" evidence="23"/>
<sequence>MPAKRKTHPILKPITHSFVDLPAPSNLSAWWNFGSLIGLCLLIQILTGLFLAMHYTPHTSFAFSSVAHICRDVQHGWLLRNLHANGASTFFICLYAHIARGLYYGSYLNKETWNTGVLLLLMTMATAFMGYVLPWGQMSFWGATVITNLLSAAPYIGQTIVHWTWGGFSVDNATLSRFFALHFFLPFIISATIIMHLLFLHETGSNNPTGLNTNTDKIPFHPYYSFKDLLGAATLLTALLTLALLFPNTLSDPDNFVPANPLSTPSHIKPEWYFLFAYAILRAIPNKLGGVLGLLFSILILLIIPLLHTTKTRSKMFQPLSQILFWLFIANVLVLTWIGGQPVEDPLILIGQLAALFYFTLLLSMPMINKLESHLLTR</sequence>
<keyword evidence="12 20" id="KW-1133">Transmembrane helix</keyword>
<comment type="similarity">
    <text evidence="17 20">Belongs to the cytochrome b family.</text>
</comment>
<name>I7H7Q8_9SAUR</name>
<feature type="binding site" description="axial binding residue" evidence="19">
    <location>
        <position position="196"/>
    </location>
    <ligand>
        <name>heme b</name>
        <dbReference type="ChEBI" id="CHEBI:60344"/>
        <label>b566</label>
    </ligand>
    <ligandPart>
        <name>Fe</name>
        <dbReference type="ChEBI" id="CHEBI:18248"/>
    </ligandPart>
</feature>
<feature type="transmembrane region" description="Helical" evidence="20">
    <location>
        <begin position="140"/>
        <end position="158"/>
    </location>
</feature>
<dbReference type="EMBL" id="AB610503">
    <property type="protein sequence ID" value="BAM34445.1"/>
    <property type="molecule type" value="Genomic_DNA"/>
</dbReference>
<dbReference type="InterPro" id="IPR030689">
    <property type="entry name" value="Cytochrome_b"/>
</dbReference>
<feature type="domain" description="Cytochrome b/b6 N-terminal region profile" evidence="21">
    <location>
        <begin position="1"/>
        <end position="209"/>
    </location>
</feature>
<evidence type="ECO:0000256" key="11">
    <source>
        <dbReference type="ARBA" id="ARBA00022982"/>
    </source>
</evidence>
<dbReference type="InterPro" id="IPR005797">
    <property type="entry name" value="Cyt_b/b6_N"/>
</dbReference>
<dbReference type="InterPro" id="IPR036150">
    <property type="entry name" value="Cyt_b/b6_C_sf"/>
</dbReference>
<dbReference type="AlphaFoldDB" id="I7H7Q8"/>
<evidence type="ECO:0000256" key="5">
    <source>
        <dbReference type="ARBA" id="ARBA00022448"/>
    </source>
</evidence>
<evidence type="ECO:0000256" key="15">
    <source>
        <dbReference type="ARBA" id="ARBA00023128"/>
    </source>
</evidence>
<feature type="transmembrane region" description="Helical" evidence="20">
    <location>
        <begin position="320"/>
        <end position="340"/>
    </location>
</feature>
<comment type="cofactor">
    <cofactor evidence="19">
        <name>heme</name>
        <dbReference type="ChEBI" id="CHEBI:30413"/>
    </cofactor>
    <text evidence="19">Binds 2 heme groups non-covalently.</text>
</comment>
<dbReference type="Pfam" id="PF00033">
    <property type="entry name" value="Cytochrome_B"/>
    <property type="match status" value="1"/>
</dbReference>
<evidence type="ECO:0000256" key="8">
    <source>
        <dbReference type="ARBA" id="ARBA00022692"/>
    </source>
</evidence>
<dbReference type="CDD" id="cd00284">
    <property type="entry name" value="Cytochrome_b_N"/>
    <property type="match status" value="1"/>
</dbReference>
<evidence type="ECO:0000256" key="17">
    <source>
        <dbReference type="ARBA" id="ARBA00061233"/>
    </source>
</evidence>
<feature type="domain" description="Cytochrome b/b6 C-terminal region profile" evidence="22">
    <location>
        <begin position="210"/>
        <end position="378"/>
    </location>
</feature>
<dbReference type="PROSITE" id="PS51003">
    <property type="entry name" value="CYTB_CTER"/>
    <property type="match status" value="1"/>
</dbReference>
<evidence type="ECO:0000256" key="13">
    <source>
        <dbReference type="ARBA" id="ARBA00023004"/>
    </source>
</evidence>
<evidence type="ECO:0000259" key="22">
    <source>
        <dbReference type="PROSITE" id="PS51003"/>
    </source>
</evidence>
<dbReference type="GO" id="GO:0016491">
    <property type="term" value="F:oxidoreductase activity"/>
    <property type="evidence" value="ECO:0007669"/>
    <property type="project" value="UniProtKB-UniRule"/>
</dbReference>
<feature type="binding site" description="axial binding residue" evidence="19">
    <location>
        <position position="182"/>
    </location>
    <ligand>
        <name>heme b</name>
        <dbReference type="ChEBI" id="CHEBI:60344"/>
        <label>b562</label>
    </ligand>
    <ligandPart>
        <name>Fe</name>
        <dbReference type="ChEBI" id="CHEBI:18248"/>
    </ligandPart>
</feature>
<evidence type="ECO:0000259" key="21">
    <source>
        <dbReference type="PROSITE" id="PS51002"/>
    </source>
</evidence>
<protein>
    <recommendedName>
        <fullName evidence="4 20">Cytochrome b</fullName>
    </recommendedName>
</protein>
<dbReference type="PANTHER" id="PTHR19271:SF16">
    <property type="entry name" value="CYTOCHROME B"/>
    <property type="match status" value="1"/>
</dbReference>
<evidence type="ECO:0000256" key="18">
    <source>
        <dbReference type="PIRSR" id="PIRSR038885-1"/>
    </source>
</evidence>
<comment type="cofactor">
    <cofactor evidence="20">
        <name>heme b</name>
        <dbReference type="ChEBI" id="CHEBI:60344"/>
    </cofactor>
    <text evidence="20">Binds 2 heme groups non-covalently.</text>
</comment>
<dbReference type="FunFam" id="1.20.810.10:FF:000002">
    <property type="entry name" value="Cytochrome b"/>
    <property type="match status" value="1"/>
</dbReference>
<gene>
    <name evidence="23" type="primary">cytb</name>
</gene>
<feature type="transmembrane region" description="Helical" evidence="20">
    <location>
        <begin position="346"/>
        <end position="368"/>
    </location>
</feature>
<feature type="binding site" evidence="18">
    <location>
        <position position="201"/>
    </location>
    <ligand>
        <name>a ubiquinone</name>
        <dbReference type="ChEBI" id="CHEBI:16389"/>
    </ligand>
</feature>
<dbReference type="GO" id="GO:0046872">
    <property type="term" value="F:metal ion binding"/>
    <property type="evidence" value="ECO:0007669"/>
    <property type="project" value="UniProtKB-UniRule"/>
</dbReference>
<comment type="subcellular location">
    <subcellularLocation>
        <location evidence="2">Mitochondrion inner membrane</location>
        <topology evidence="2">Multi-pass membrane protein</topology>
    </subcellularLocation>
</comment>
<dbReference type="GO" id="GO:0008121">
    <property type="term" value="F:quinol-cytochrome-c reductase activity"/>
    <property type="evidence" value="ECO:0007669"/>
    <property type="project" value="InterPro"/>
</dbReference>
<comment type="function">
    <text evidence="1 20">Component of the ubiquinol-cytochrome c reductase complex (complex III or cytochrome b-c1 complex) that is part of the mitochondrial respiratory chain. The b-c1 complex mediates electron transfer from ubiquinol to cytochrome c. Contributes to the generation of a proton gradient across the mitochondrial membrane that is then used for ATP synthesis.</text>
</comment>
<dbReference type="InterPro" id="IPR048260">
    <property type="entry name" value="Cytochrome_b_C_euk/bac"/>
</dbReference>
<evidence type="ECO:0000256" key="6">
    <source>
        <dbReference type="ARBA" id="ARBA00022617"/>
    </source>
</evidence>
<evidence type="ECO:0000256" key="7">
    <source>
        <dbReference type="ARBA" id="ARBA00022660"/>
    </source>
</evidence>
<keyword evidence="15 20" id="KW-0496">Mitochondrion</keyword>
<evidence type="ECO:0000256" key="3">
    <source>
        <dbReference type="ARBA" id="ARBA00011660"/>
    </source>
</evidence>
<evidence type="ECO:0000256" key="2">
    <source>
        <dbReference type="ARBA" id="ARBA00004448"/>
    </source>
</evidence>
<feature type="binding site" description="axial binding residue" evidence="19">
    <location>
        <position position="97"/>
    </location>
    <ligand>
        <name>heme b</name>
        <dbReference type="ChEBI" id="CHEBI:60344"/>
        <label>b566</label>
    </ligand>
    <ligandPart>
        <name>Fe</name>
        <dbReference type="ChEBI" id="CHEBI:18248"/>
    </ligandPart>
</feature>
<dbReference type="CDD" id="cd00290">
    <property type="entry name" value="cytochrome_b_C"/>
    <property type="match status" value="1"/>
</dbReference>
<dbReference type="SUPFAM" id="SSF81342">
    <property type="entry name" value="Transmembrane di-heme cytochromes"/>
    <property type="match status" value="1"/>
</dbReference>
<evidence type="ECO:0000256" key="10">
    <source>
        <dbReference type="ARBA" id="ARBA00022792"/>
    </source>
</evidence>
<organism evidence="23">
    <name type="scientific">Hemitheconyx taylori</name>
    <dbReference type="NCBI Taxonomy" id="449390"/>
    <lineage>
        <taxon>Eukaryota</taxon>
        <taxon>Metazoa</taxon>
        <taxon>Chordata</taxon>
        <taxon>Craniata</taxon>
        <taxon>Vertebrata</taxon>
        <taxon>Euteleostomi</taxon>
        <taxon>Lepidosauria</taxon>
        <taxon>Squamata</taxon>
        <taxon>Bifurcata</taxon>
        <taxon>Gekkota</taxon>
        <taxon>Eublepharidae</taxon>
        <taxon>Eublepharinae</taxon>
        <taxon>Hemitheconyx</taxon>
    </lineage>
</organism>
<keyword evidence="10" id="KW-0999">Mitochondrion inner membrane</keyword>
<comment type="subunit">
    <text evidence="3">The cytochrome bc1 complex contains 3 respiratory subunits (MT-CYB, CYC1 and UQCRFS1), 2 core proteins (UQCRC1 and UQCRC2) and probably 6 low-molecular weight proteins.</text>
</comment>
<accession>I7H7Q8</accession>
<evidence type="ECO:0000256" key="9">
    <source>
        <dbReference type="ARBA" id="ARBA00022723"/>
    </source>
</evidence>
<evidence type="ECO:0000256" key="4">
    <source>
        <dbReference type="ARBA" id="ARBA00013531"/>
    </source>
</evidence>
<evidence type="ECO:0000313" key="23">
    <source>
        <dbReference type="EMBL" id="BAM34445.1"/>
    </source>
</evidence>
<keyword evidence="16 20" id="KW-0472">Membrane</keyword>
<dbReference type="PROSITE" id="PS51002">
    <property type="entry name" value="CYTB_NTER"/>
    <property type="match status" value="1"/>
</dbReference>
<dbReference type="Pfam" id="PF00032">
    <property type="entry name" value="Cytochrom_B_C"/>
    <property type="match status" value="1"/>
</dbReference>
<dbReference type="InterPro" id="IPR048259">
    <property type="entry name" value="Cytochrome_b_N_euk/bac"/>
</dbReference>
<evidence type="ECO:0000256" key="14">
    <source>
        <dbReference type="ARBA" id="ARBA00023075"/>
    </source>
</evidence>
<feature type="transmembrane region" description="Helical" evidence="20">
    <location>
        <begin position="288"/>
        <end position="308"/>
    </location>
</feature>
<reference evidence="23" key="1">
    <citation type="journal article" date="2012" name="Mitochondrial DNA">
        <title>Mitochondrial genomes of two African geckos of genus Hemitheconyx (Squamata: Eublepharidae).</title>
        <authorList>
            <person name="Jonniaux P."/>
            <person name="Hashiguchi Y."/>
            <person name="Kumazawa Y."/>
        </authorList>
    </citation>
    <scope>NUCLEOTIDE SEQUENCE</scope>
    <source>
        <strain evidence="23">Htay1</strain>
    </source>
</reference>
<feature type="transmembrane region" description="Helical" evidence="20">
    <location>
        <begin position="84"/>
        <end position="103"/>
    </location>
</feature>
<evidence type="ECO:0000256" key="19">
    <source>
        <dbReference type="PIRSR" id="PIRSR038885-2"/>
    </source>
</evidence>
<feature type="transmembrane region" description="Helical" evidence="20">
    <location>
        <begin position="178"/>
        <end position="200"/>
    </location>
</feature>
<evidence type="ECO:0000256" key="16">
    <source>
        <dbReference type="ARBA" id="ARBA00023136"/>
    </source>
</evidence>
<dbReference type="InterPro" id="IPR027387">
    <property type="entry name" value="Cytb/b6-like_sf"/>
</dbReference>
<keyword evidence="6 19" id="KW-0349">Heme</keyword>
<dbReference type="InterPro" id="IPR016174">
    <property type="entry name" value="Di-haem_cyt_TM"/>
</dbReference>
<dbReference type="GO" id="GO:0006122">
    <property type="term" value="P:mitochondrial electron transport, ubiquinol to cytochrome c"/>
    <property type="evidence" value="ECO:0007669"/>
    <property type="project" value="TreeGrafter"/>
</dbReference>
<evidence type="ECO:0000256" key="12">
    <source>
        <dbReference type="ARBA" id="ARBA00022989"/>
    </source>
</evidence>
<dbReference type="Gene3D" id="1.20.810.10">
    <property type="entry name" value="Cytochrome Bc1 Complex, Chain C"/>
    <property type="match status" value="1"/>
</dbReference>
<dbReference type="PANTHER" id="PTHR19271">
    <property type="entry name" value="CYTOCHROME B"/>
    <property type="match status" value="1"/>
</dbReference>
<keyword evidence="13 19" id="KW-0408">Iron</keyword>
<evidence type="ECO:0000256" key="1">
    <source>
        <dbReference type="ARBA" id="ARBA00002566"/>
    </source>
</evidence>
<feature type="transmembrane region" description="Helical" evidence="20">
    <location>
        <begin position="29"/>
        <end position="52"/>
    </location>
</feature>
<dbReference type="PIRSF" id="PIRSF038885">
    <property type="entry name" value="COB"/>
    <property type="match status" value="1"/>
</dbReference>
<feature type="transmembrane region" description="Helical" evidence="20">
    <location>
        <begin position="229"/>
        <end position="246"/>
    </location>
</feature>
<proteinExistence type="inferred from homology"/>
<feature type="binding site" description="axial binding residue" evidence="19">
    <location>
        <position position="83"/>
    </location>
    <ligand>
        <name>heme b</name>
        <dbReference type="ChEBI" id="CHEBI:60344"/>
        <label>b562</label>
    </ligand>
    <ligandPart>
        <name>Fe</name>
        <dbReference type="ChEBI" id="CHEBI:18248"/>
    </ligandPart>
</feature>
<keyword evidence="5 20" id="KW-0813">Transport</keyword>
<dbReference type="GO" id="GO:0045275">
    <property type="term" value="C:respiratory chain complex III"/>
    <property type="evidence" value="ECO:0007669"/>
    <property type="project" value="InterPro"/>
</dbReference>
<dbReference type="SUPFAM" id="SSF81648">
    <property type="entry name" value="a domain/subunit of cytochrome bc1 complex (Ubiquinol-cytochrome c reductase)"/>
    <property type="match status" value="1"/>
</dbReference>
<keyword evidence="7 20" id="KW-0679">Respiratory chain</keyword>
<evidence type="ECO:0000256" key="20">
    <source>
        <dbReference type="RuleBase" id="RU362117"/>
    </source>
</evidence>
<keyword evidence="9 19" id="KW-0479">Metal-binding</keyword>
<keyword evidence="11 20" id="KW-0249">Electron transport</keyword>
<keyword evidence="14" id="KW-0830">Ubiquinone</keyword>
<feature type="transmembrane region" description="Helical" evidence="20">
    <location>
        <begin position="115"/>
        <end position="133"/>
    </location>
</feature>